<feature type="region of interest" description="Disordered" evidence="1">
    <location>
        <begin position="1"/>
        <end position="27"/>
    </location>
</feature>
<sequence>MVLKELRPKKLQKREEKNHNQRKQQCRKEINTGNILIQYKHYMTSFSIKRKKKLITSKHTHTNTNTKQKHSHT</sequence>
<keyword evidence="3" id="KW-1185">Reference proteome</keyword>
<proteinExistence type="predicted"/>
<gene>
    <name evidence="2" type="ORF">E2C01_007103</name>
</gene>
<protein>
    <submittedName>
        <fullName evidence="2">Uncharacterized protein</fullName>
    </submittedName>
</protein>
<dbReference type="EMBL" id="VSRR010000345">
    <property type="protein sequence ID" value="MPC14337.1"/>
    <property type="molecule type" value="Genomic_DNA"/>
</dbReference>
<evidence type="ECO:0000313" key="2">
    <source>
        <dbReference type="EMBL" id="MPC14337.1"/>
    </source>
</evidence>
<evidence type="ECO:0000256" key="1">
    <source>
        <dbReference type="SAM" id="MobiDB-lite"/>
    </source>
</evidence>
<evidence type="ECO:0000313" key="3">
    <source>
        <dbReference type="Proteomes" id="UP000324222"/>
    </source>
</evidence>
<dbReference type="AlphaFoldDB" id="A0A5B7CWY2"/>
<feature type="compositionally biased region" description="Basic and acidic residues" evidence="1">
    <location>
        <begin position="1"/>
        <end position="19"/>
    </location>
</feature>
<accession>A0A5B7CWY2</accession>
<dbReference type="Proteomes" id="UP000324222">
    <property type="component" value="Unassembled WGS sequence"/>
</dbReference>
<name>A0A5B7CWY2_PORTR</name>
<comment type="caution">
    <text evidence="2">The sequence shown here is derived from an EMBL/GenBank/DDBJ whole genome shotgun (WGS) entry which is preliminary data.</text>
</comment>
<organism evidence="2 3">
    <name type="scientific">Portunus trituberculatus</name>
    <name type="common">Swimming crab</name>
    <name type="synonym">Neptunus trituberculatus</name>
    <dbReference type="NCBI Taxonomy" id="210409"/>
    <lineage>
        <taxon>Eukaryota</taxon>
        <taxon>Metazoa</taxon>
        <taxon>Ecdysozoa</taxon>
        <taxon>Arthropoda</taxon>
        <taxon>Crustacea</taxon>
        <taxon>Multicrustacea</taxon>
        <taxon>Malacostraca</taxon>
        <taxon>Eumalacostraca</taxon>
        <taxon>Eucarida</taxon>
        <taxon>Decapoda</taxon>
        <taxon>Pleocyemata</taxon>
        <taxon>Brachyura</taxon>
        <taxon>Eubrachyura</taxon>
        <taxon>Portunoidea</taxon>
        <taxon>Portunidae</taxon>
        <taxon>Portuninae</taxon>
        <taxon>Portunus</taxon>
    </lineage>
</organism>
<reference evidence="2 3" key="1">
    <citation type="submission" date="2019-05" db="EMBL/GenBank/DDBJ databases">
        <title>Another draft genome of Portunus trituberculatus and its Hox gene families provides insights of decapod evolution.</title>
        <authorList>
            <person name="Jeong J.-H."/>
            <person name="Song I."/>
            <person name="Kim S."/>
            <person name="Choi T."/>
            <person name="Kim D."/>
            <person name="Ryu S."/>
            <person name="Kim W."/>
        </authorList>
    </citation>
    <scope>NUCLEOTIDE SEQUENCE [LARGE SCALE GENOMIC DNA]</scope>
    <source>
        <tissue evidence="2">Muscle</tissue>
    </source>
</reference>
<feature type="region of interest" description="Disordered" evidence="1">
    <location>
        <begin position="53"/>
        <end position="73"/>
    </location>
</feature>